<evidence type="ECO:0000313" key="4">
    <source>
        <dbReference type="EMBL" id="CAI9563913.1"/>
    </source>
</evidence>
<dbReference type="InterPro" id="IPR050122">
    <property type="entry name" value="RTK"/>
</dbReference>
<dbReference type="InterPro" id="IPR011009">
    <property type="entry name" value="Kinase-like_dom_sf"/>
</dbReference>
<dbReference type="Gene3D" id="1.10.510.10">
    <property type="entry name" value="Transferase(Phosphotransferase) domain 1"/>
    <property type="match status" value="1"/>
</dbReference>
<dbReference type="InterPro" id="IPR000719">
    <property type="entry name" value="Prot_kinase_dom"/>
</dbReference>
<accession>A0ABN9CX27</accession>
<dbReference type="PANTHER" id="PTHR24416">
    <property type="entry name" value="TYROSINE-PROTEIN KINASE RECEPTOR"/>
    <property type="match status" value="1"/>
</dbReference>
<keyword evidence="2" id="KW-0067">ATP-binding</keyword>
<dbReference type="Proteomes" id="UP001162483">
    <property type="component" value="Unassembled WGS sequence"/>
</dbReference>
<dbReference type="PRINTS" id="PR00109">
    <property type="entry name" value="TYRKINASE"/>
</dbReference>
<feature type="domain" description="Protein kinase" evidence="3">
    <location>
        <begin position="1"/>
        <end position="178"/>
    </location>
</feature>
<gene>
    <name evidence="4" type="ORF">SPARVUS_LOCUS5827367</name>
</gene>
<dbReference type="PANTHER" id="PTHR24416:SF632">
    <property type="entry name" value="TYROSINE-PROTEIN KINASE STYK1-LIKE"/>
    <property type="match status" value="1"/>
</dbReference>
<keyword evidence="1" id="KW-0547">Nucleotide-binding</keyword>
<dbReference type="EMBL" id="CATNWA010012688">
    <property type="protein sequence ID" value="CAI9563913.1"/>
    <property type="molecule type" value="Genomic_DNA"/>
</dbReference>
<evidence type="ECO:0000313" key="5">
    <source>
        <dbReference type="Proteomes" id="UP001162483"/>
    </source>
</evidence>
<keyword evidence="5" id="KW-1185">Reference proteome</keyword>
<dbReference type="InterPro" id="IPR001245">
    <property type="entry name" value="Ser-Thr/Tyr_kinase_cat_dom"/>
</dbReference>
<dbReference type="Pfam" id="PF07714">
    <property type="entry name" value="PK_Tyr_Ser-Thr"/>
    <property type="match status" value="1"/>
</dbReference>
<dbReference type="PROSITE" id="PS50011">
    <property type="entry name" value="PROTEIN_KINASE_DOM"/>
    <property type="match status" value="1"/>
</dbReference>
<proteinExistence type="predicted"/>
<dbReference type="SUPFAM" id="SSF56112">
    <property type="entry name" value="Protein kinase-like (PK-like)"/>
    <property type="match status" value="1"/>
</dbReference>
<evidence type="ECO:0000256" key="2">
    <source>
        <dbReference type="ARBA" id="ARBA00022840"/>
    </source>
</evidence>
<evidence type="ECO:0000256" key="1">
    <source>
        <dbReference type="ARBA" id="ARBA00022741"/>
    </source>
</evidence>
<sequence length="205" mass="22764">MSHEGDMAAVCSITEQDVFSMASQVASGLEYLSVTHSLVHGYVAACNVLIHEDLSVRLCGLGLASIQHRTGSIPARRAARVPGKWQSPERLREPSVTEKSDVWSFGILLYEMVTLGAPPYPDVDPAKILKTLKRNYRMKKPQQCGERLYDVMTSCWQWEAPKRPCFTELLKQLQNSSTEANGSTPLQATDTLDWAEYLHVAGIPS</sequence>
<organism evidence="4 5">
    <name type="scientific">Staurois parvus</name>
    <dbReference type="NCBI Taxonomy" id="386267"/>
    <lineage>
        <taxon>Eukaryota</taxon>
        <taxon>Metazoa</taxon>
        <taxon>Chordata</taxon>
        <taxon>Craniata</taxon>
        <taxon>Vertebrata</taxon>
        <taxon>Euteleostomi</taxon>
        <taxon>Amphibia</taxon>
        <taxon>Batrachia</taxon>
        <taxon>Anura</taxon>
        <taxon>Neobatrachia</taxon>
        <taxon>Ranoidea</taxon>
        <taxon>Ranidae</taxon>
        <taxon>Staurois</taxon>
    </lineage>
</organism>
<name>A0ABN9CX27_9NEOB</name>
<evidence type="ECO:0000259" key="3">
    <source>
        <dbReference type="PROSITE" id="PS50011"/>
    </source>
</evidence>
<protein>
    <recommendedName>
        <fullName evidence="3">Protein kinase domain-containing protein</fullName>
    </recommendedName>
</protein>
<reference evidence="4" key="1">
    <citation type="submission" date="2023-05" db="EMBL/GenBank/DDBJ databases">
        <authorList>
            <person name="Stuckert A."/>
        </authorList>
    </citation>
    <scope>NUCLEOTIDE SEQUENCE</scope>
</reference>
<comment type="caution">
    <text evidence="4">The sequence shown here is derived from an EMBL/GenBank/DDBJ whole genome shotgun (WGS) entry which is preliminary data.</text>
</comment>